<keyword evidence="7" id="KW-1185">Reference proteome</keyword>
<evidence type="ECO:0000313" key="6">
    <source>
        <dbReference type="EMBL" id="MBR7677329.1"/>
    </source>
</evidence>
<keyword evidence="1 6" id="KW-0489">Methyltransferase</keyword>
<keyword evidence="3" id="KW-0949">S-adenosyl-L-methionine</keyword>
<dbReference type="InterPro" id="IPR025714">
    <property type="entry name" value="Methyltranfer_dom"/>
</dbReference>
<evidence type="ECO:0000256" key="3">
    <source>
        <dbReference type="ARBA" id="ARBA00022691"/>
    </source>
</evidence>
<organism evidence="6 7">
    <name type="scientific">Streptomyces daliensis</name>
    <dbReference type="NCBI Taxonomy" id="299421"/>
    <lineage>
        <taxon>Bacteria</taxon>
        <taxon>Bacillati</taxon>
        <taxon>Actinomycetota</taxon>
        <taxon>Actinomycetes</taxon>
        <taxon>Kitasatosporales</taxon>
        <taxon>Streptomycetaceae</taxon>
        <taxon>Streptomyces</taxon>
    </lineage>
</organism>
<evidence type="ECO:0000256" key="2">
    <source>
        <dbReference type="ARBA" id="ARBA00022679"/>
    </source>
</evidence>
<dbReference type="PANTHER" id="PTHR43464">
    <property type="entry name" value="METHYLTRANSFERASE"/>
    <property type="match status" value="1"/>
</dbReference>
<dbReference type="GO" id="GO:0032259">
    <property type="term" value="P:methylation"/>
    <property type="evidence" value="ECO:0007669"/>
    <property type="project" value="UniProtKB-KW"/>
</dbReference>
<dbReference type="InterPro" id="IPR029063">
    <property type="entry name" value="SAM-dependent_MTases_sf"/>
</dbReference>
<dbReference type="Gene3D" id="3.40.50.150">
    <property type="entry name" value="Vaccinia Virus protein VP39"/>
    <property type="match status" value="1"/>
</dbReference>
<name>A0A8T4IYX7_9ACTN</name>
<gene>
    <name evidence="6" type="ORF">KDA82_30930</name>
</gene>
<protein>
    <submittedName>
        <fullName evidence="6">Methyltransferase domain-containing protein</fullName>
    </submittedName>
</protein>
<sequence length="289" mass="30846">MTDSAPFSFPGPPSGSDAAPAPARTFDAALEAWRAWQESPWGRLRYTLAEANLLRHLHPAAGAPVRVLDLAGADGGDALRLARLGHHVTLVDYAPGMLAAARERARQAGIAALLETVEADVFRLPGSVTGRAYDVVLCHNLLQYQEDPAPALRVAVPLVRPGGVLSVMALNRHAMPLAHAVRDLDPAAALASLGQRHAHGDTFDTPLTLHTAEEIVPLMTALGCTDIEHCGIRTVNDHITDDARKHDPAFFADLEALELALSARMPYPHTAKIFQLLARVGAPVAVTAR</sequence>
<evidence type="ECO:0000259" key="5">
    <source>
        <dbReference type="Pfam" id="PF13847"/>
    </source>
</evidence>
<accession>A0A8T4IYX7</accession>
<dbReference type="AlphaFoldDB" id="A0A8T4IYX7"/>
<feature type="region of interest" description="Disordered" evidence="4">
    <location>
        <begin position="1"/>
        <end position="21"/>
    </location>
</feature>
<dbReference type="EMBL" id="JAGSMN010000893">
    <property type="protein sequence ID" value="MBR7677329.1"/>
    <property type="molecule type" value="Genomic_DNA"/>
</dbReference>
<evidence type="ECO:0000256" key="4">
    <source>
        <dbReference type="SAM" id="MobiDB-lite"/>
    </source>
</evidence>
<reference evidence="6" key="1">
    <citation type="submission" date="2021-04" db="EMBL/GenBank/DDBJ databases">
        <title>Sequencing of actinobacteria type strains.</title>
        <authorList>
            <person name="Nguyen G.-S."/>
            <person name="Wentzel A."/>
        </authorList>
    </citation>
    <scope>NUCLEOTIDE SEQUENCE</scope>
    <source>
        <strain evidence="6">DSM 42095</strain>
    </source>
</reference>
<dbReference type="Proteomes" id="UP000675554">
    <property type="component" value="Unassembled WGS sequence"/>
</dbReference>
<dbReference type="GO" id="GO:0008757">
    <property type="term" value="F:S-adenosylmethionine-dependent methyltransferase activity"/>
    <property type="evidence" value="ECO:0007669"/>
    <property type="project" value="InterPro"/>
</dbReference>
<evidence type="ECO:0000313" key="7">
    <source>
        <dbReference type="Proteomes" id="UP000675554"/>
    </source>
</evidence>
<comment type="caution">
    <text evidence="6">The sequence shown here is derived from an EMBL/GenBank/DDBJ whole genome shotgun (WGS) entry which is preliminary data.</text>
</comment>
<dbReference type="CDD" id="cd02440">
    <property type="entry name" value="AdoMet_MTases"/>
    <property type="match status" value="1"/>
</dbReference>
<evidence type="ECO:0000256" key="1">
    <source>
        <dbReference type="ARBA" id="ARBA00022603"/>
    </source>
</evidence>
<proteinExistence type="predicted"/>
<feature type="domain" description="Methyltransferase" evidence="5">
    <location>
        <begin position="65"/>
        <end position="184"/>
    </location>
</feature>
<dbReference type="Pfam" id="PF13847">
    <property type="entry name" value="Methyltransf_31"/>
    <property type="match status" value="1"/>
</dbReference>
<dbReference type="PANTHER" id="PTHR43464:SF19">
    <property type="entry name" value="UBIQUINONE BIOSYNTHESIS O-METHYLTRANSFERASE, MITOCHONDRIAL"/>
    <property type="match status" value="1"/>
</dbReference>
<dbReference type="SUPFAM" id="SSF53335">
    <property type="entry name" value="S-adenosyl-L-methionine-dependent methyltransferases"/>
    <property type="match status" value="1"/>
</dbReference>
<keyword evidence="2" id="KW-0808">Transferase</keyword>